<dbReference type="InterPro" id="IPR023494">
    <property type="entry name" value="Cyt_c_bgen_Ccs1/CcsB/ResB"/>
</dbReference>
<evidence type="ECO:0000313" key="9">
    <source>
        <dbReference type="EMBL" id="GLW52963.1"/>
    </source>
</evidence>
<gene>
    <name evidence="9" type="ORF">Kpho01_09740</name>
</gene>
<feature type="transmembrane region" description="Helical" evidence="7">
    <location>
        <begin position="109"/>
        <end position="131"/>
    </location>
</feature>
<proteinExistence type="predicted"/>
<evidence type="ECO:0000256" key="6">
    <source>
        <dbReference type="SAM" id="MobiDB-lite"/>
    </source>
</evidence>
<evidence type="ECO:0000256" key="1">
    <source>
        <dbReference type="ARBA" id="ARBA00004141"/>
    </source>
</evidence>
<dbReference type="PANTHER" id="PTHR31566:SF0">
    <property type="entry name" value="CYTOCHROME C BIOGENESIS PROTEIN CCS1, CHLOROPLASTIC"/>
    <property type="match status" value="1"/>
</dbReference>
<dbReference type="Proteomes" id="UP001165143">
    <property type="component" value="Unassembled WGS sequence"/>
</dbReference>
<evidence type="ECO:0000256" key="4">
    <source>
        <dbReference type="ARBA" id="ARBA00022989"/>
    </source>
</evidence>
<organism evidence="9 10">
    <name type="scientific">Kitasatospora phosalacinea</name>
    <dbReference type="NCBI Taxonomy" id="2065"/>
    <lineage>
        <taxon>Bacteria</taxon>
        <taxon>Bacillati</taxon>
        <taxon>Actinomycetota</taxon>
        <taxon>Actinomycetes</taxon>
        <taxon>Kitasatosporales</taxon>
        <taxon>Streptomycetaceae</taxon>
        <taxon>Kitasatospora</taxon>
    </lineage>
</organism>
<dbReference type="AlphaFoldDB" id="A0A9W6UM91"/>
<keyword evidence="4 7" id="KW-1133">Transmembrane helix</keyword>
<feature type="compositionally biased region" description="Low complexity" evidence="6">
    <location>
        <begin position="594"/>
        <end position="615"/>
    </location>
</feature>
<feature type="domain" description="ResB-like" evidence="8">
    <location>
        <begin position="58"/>
        <end position="539"/>
    </location>
</feature>
<dbReference type="RefSeq" id="WP_033252279.1">
    <property type="nucleotide sequence ID" value="NZ_BSRX01000004.1"/>
</dbReference>
<feature type="transmembrane region" description="Helical" evidence="7">
    <location>
        <begin position="60"/>
        <end position="78"/>
    </location>
</feature>
<evidence type="ECO:0000259" key="8">
    <source>
        <dbReference type="Pfam" id="PF05140"/>
    </source>
</evidence>
<sequence>MSDTKTSPQPADAAEGPDAERLGDVERLSTAPEENDAVPAGIGVLGWLRWFWRQLTSMRVALLLLFLLSLAAIPGSLVPQDTNAFKVAEWKNAHKGVVPLFEKLQLFDVYGSVWFSAIYILLFVSLAGCILPRTWQFVGVLRAQPPAAPRNLTRMPVYAAWHTDADPAAVNAAAHRLLKKRGFRAAAGSGSVAAERGYLREVGNLLFHFALFALLAGFAWASLFSGSGTKIVLEGQGYSNTTTQLDDFTGSAFYGVDDLDAFGFKLDGFTADFQTTGPAAGTAKEFVANVRYWEGADTSKQKHAQIEVNHPLEVGGTKVFLTAHGFAPVVTVRNAEDEVVYRGPTVFLPQDSNVTSPGVIKVNDYGTGPDGRKTQLALSGMFLPTAPDDFNETGRPVSVFPAAANPRLVITAYVGDLRTDSGLPQNVYELDDKAMTQLKVNGQPASVPLQVGQGWQLPDGYGSVTFDGYQQWANFTVSHRPGNAVALTGAVCAILGLIGSLFVQRRRIWVRATAGADGRTLVEVAGLGRSESARTAEELAEVAVELQDDAPAAADAPATDGPQAAADAPATDGPQAAADAPATDEPPGPDGPADDAPAAADSPAAAVPTAPETKE</sequence>
<dbReference type="Pfam" id="PF05140">
    <property type="entry name" value="ResB"/>
    <property type="match status" value="1"/>
</dbReference>
<keyword evidence="2 7" id="KW-0812">Transmembrane</keyword>
<dbReference type="PANTHER" id="PTHR31566">
    <property type="entry name" value="CYTOCHROME C BIOGENESIS PROTEIN CCS1, CHLOROPLASTIC"/>
    <property type="match status" value="1"/>
</dbReference>
<comment type="subcellular location">
    <subcellularLocation>
        <location evidence="1">Membrane</location>
        <topology evidence="1">Multi-pass membrane protein</topology>
    </subcellularLocation>
</comment>
<evidence type="ECO:0000256" key="5">
    <source>
        <dbReference type="ARBA" id="ARBA00023136"/>
    </source>
</evidence>
<feature type="transmembrane region" description="Helical" evidence="7">
    <location>
        <begin position="484"/>
        <end position="503"/>
    </location>
</feature>
<evidence type="ECO:0000313" key="10">
    <source>
        <dbReference type="Proteomes" id="UP001165143"/>
    </source>
</evidence>
<evidence type="ECO:0000256" key="2">
    <source>
        <dbReference type="ARBA" id="ARBA00022692"/>
    </source>
</evidence>
<dbReference type="GO" id="GO:0017004">
    <property type="term" value="P:cytochrome complex assembly"/>
    <property type="evidence" value="ECO:0007669"/>
    <property type="project" value="UniProtKB-KW"/>
</dbReference>
<feature type="transmembrane region" description="Helical" evidence="7">
    <location>
        <begin position="205"/>
        <end position="224"/>
    </location>
</feature>
<feature type="region of interest" description="Disordered" evidence="6">
    <location>
        <begin position="552"/>
        <end position="615"/>
    </location>
</feature>
<feature type="compositionally biased region" description="Low complexity" evidence="6">
    <location>
        <begin position="552"/>
        <end position="583"/>
    </location>
</feature>
<dbReference type="OrthoDB" id="3949537at2"/>
<dbReference type="InterPro" id="IPR007816">
    <property type="entry name" value="ResB-like_domain"/>
</dbReference>
<feature type="region of interest" description="Disordered" evidence="6">
    <location>
        <begin position="1"/>
        <end position="23"/>
    </location>
</feature>
<dbReference type="GO" id="GO:0016020">
    <property type="term" value="C:membrane"/>
    <property type="evidence" value="ECO:0007669"/>
    <property type="project" value="UniProtKB-SubCell"/>
</dbReference>
<keyword evidence="3" id="KW-0201">Cytochrome c-type biogenesis</keyword>
<name>A0A9W6UM91_9ACTN</name>
<protein>
    <submittedName>
        <fullName evidence="9">Cytochrome c biosynthesis protein</fullName>
    </submittedName>
</protein>
<comment type="caution">
    <text evidence="9">The sequence shown here is derived from an EMBL/GenBank/DDBJ whole genome shotgun (WGS) entry which is preliminary data.</text>
</comment>
<keyword evidence="5 7" id="KW-0472">Membrane</keyword>
<evidence type="ECO:0000256" key="3">
    <source>
        <dbReference type="ARBA" id="ARBA00022748"/>
    </source>
</evidence>
<evidence type="ECO:0000256" key="7">
    <source>
        <dbReference type="SAM" id="Phobius"/>
    </source>
</evidence>
<accession>A0A9W6UM91</accession>
<dbReference type="EMBL" id="BSRX01000004">
    <property type="protein sequence ID" value="GLW52963.1"/>
    <property type="molecule type" value="Genomic_DNA"/>
</dbReference>
<reference evidence="9" key="1">
    <citation type="submission" date="2023-02" db="EMBL/GenBank/DDBJ databases">
        <title>Kitasatospora phosalacinea NBRC 14362.</title>
        <authorList>
            <person name="Ichikawa N."/>
            <person name="Sato H."/>
            <person name="Tonouchi N."/>
        </authorList>
    </citation>
    <scope>NUCLEOTIDE SEQUENCE</scope>
    <source>
        <strain evidence="9">NBRC 14362</strain>
    </source>
</reference>